<proteinExistence type="predicted"/>
<gene>
    <name evidence="1" type="ORF">H8S34_03810</name>
</gene>
<dbReference type="Proteomes" id="UP000660021">
    <property type="component" value="Unassembled WGS sequence"/>
</dbReference>
<accession>A0ABR7HRA2</accession>
<dbReference type="RefSeq" id="WP_101692302.1">
    <property type="nucleotide sequence ID" value="NZ_JACOPR010000002.1"/>
</dbReference>
<protein>
    <submittedName>
        <fullName evidence="1">Uncharacterized protein</fullName>
    </submittedName>
</protein>
<dbReference type="EMBL" id="JACOPR010000002">
    <property type="protein sequence ID" value="MBC5729956.1"/>
    <property type="molecule type" value="Genomic_DNA"/>
</dbReference>
<comment type="caution">
    <text evidence="1">The sequence shown here is derived from an EMBL/GenBank/DDBJ whole genome shotgun (WGS) entry which is preliminary data.</text>
</comment>
<keyword evidence="2" id="KW-1185">Reference proteome</keyword>
<evidence type="ECO:0000313" key="1">
    <source>
        <dbReference type="EMBL" id="MBC5729956.1"/>
    </source>
</evidence>
<reference evidence="1 2" key="1">
    <citation type="submission" date="2020-08" db="EMBL/GenBank/DDBJ databases">
        <title>Genome public.</title>
        <authorList>
            <person name="Liu C."/>
            <person name="Sun Q."/>
        </authorList>
    </citation>
    <scope>NUCLEOTIDE SEQUENCE [LARGE SCALE GENOMIC DNA]</scope>
    <source>
        <strain evidence="1 2">New-38</strain>
    </source>
</reference>
<organism evidence="1 2">
    <name type="scientific">Pseudoflavonifractor hominis</name>
    <dbReference type="NCBI Taxonomy" id="2763059"/>
    <lineage>
        <taxon>Bacteria</taxon>
        <taxon>Bacillati</taxon>
        <taxon>Bacillota</taxon>
        <taxon>Clostridia</taxon>
        <taxon>Eubacteriales</taxon>
        <taxon>Oscillospiraceae</taxon>
        <taxon>Pseudoflavonifractor</taxon>
    </lineage>
</organism>
<name>A0ABR7HRA2_9FIRM</name>
<sequence>MLALLFTLSGCHAKTQQDAESFFVWMDGYIAQRTNQPYQLLLTYYCEKGYKGGICSEQIAEVWSKDHPNLTILLDGVEEFTTDYSDRYDCYSVCLSVTFDQEGIYYIDNLTFSLGEGETIRLPIGAWTFEVIDGGQDEIYIYNDIVATTSPNIYSFSTSSLPPDTQLKELYYGEDQSVQFLKNSMDTGKIEMEDVNAPLYMVRPKITALVDGVETILLGTQCTCGAMEVDEQDIQRSKEYTYQQLQEMK</sequence>
<evidence type="ECO:0000313" key="2">
    <source>
        <dbReference type="Proteomes" id="UP000660021"/>
    </source>
</evidence>